<dbReference type="PROSITE" id="PS01128">
    <property type="entry name" value="SHIKIMATE_KINASE"/>
    <property type="match status" value="1"/>
</dbReference>
<keyword evidence="4 11" id="KW-0028">Amino-acid biosynthesis</keyword>
<accession>A0A9E7AL19</accession>
<dbReference type="EMBL" id="CP097092">
    <property type="protein sequence ID" value="UQF78764.1"/>
    <property type="molecule type" value="Genomic_DNA"/>
</dbReference>
<proteinExistence type="inferred from homology"/>
<evidence type="ECO:0000256" key="7">
    <source>
        <dbReference type="ARBA" id="ARBA00022777"/>
    </source>
</evidence>
<comment type="subcellular location">
    <subcellularLocation>
        <location evidence="11">Cytoplasm</location>
    </subcellularLocation>
</comment>
<keyword evidence="5 11" id="KW-0808">Transferase</keyword>
<dbReference type="SUPFAM" id="SSF51735">
    <property type="entry name" value="NAD(P)-binding Rossmann-fold domains"/>
    <property type="match status" value="1"/>
</dbReference>
<feature type="binding site" evidence="11">
    <location>
        <begin position="289"/>
        <end position="294"/>
    </location>
    <ligand>
        <name>ATP</name>
        <dbReference type="ChEBI" id="CHEBI:30616"/>
    </ligand>
</feature>
<comment type="caution">
    <text evidence="11">Lacks conserved residue(s) required for the propagation of feature annotation.</text>
</comment>
<dbReference type="Gene3D" id="3.40.50.720">
    <property type="entry name" value="NAD(P)-binding Rossmann-like Domain"/>
    <property type="match status" value="1"/>
</dbReference>
<evidence type="ECO:0000256" key="5">
    <source>
        <dbReference type="ARBA" id="ARBA00022679"/>
    </source>
</evidence>
<evidence type="ECO:0000256" key="1">
    <source>
        <dbReference type="ARBA" id="ARBA00004842"/>
    </source>
</evidence>
<dbReference type="InterPro" id="IPR022893">
    <property type="entry name" value="Shikimate_DH_fam"/>
</dbReference>
<reference evidence="13" key="1">
    <citation type="submission" date="2022-05" db="EMBL/GenBank/DDBJ databases">
        <title>Using nanopore sequencing to obtain complete genomes from saliva samples.</title>
        <authorList>
            <person name="Baker J.L."/>
        </authorList>
    </citation>
    <scope>NUCLEOTIDE SEQUENCE</scope>
    <source>
        <strain evidence="13">JCVI-JB-Lp32</strain>
    </source>
</reference>
<dbReference type="InterPro" id="IPR036291">
    <property type="entry name" value="NAD(P)-bd_dom_sf"/>
</dbReference>
<keyword evidence="7 11" id="KW-0418">Kinase</keyword>
<evidence type="ECO:0000256" key="6">
    <source>
        <dbReference type="ARBA" id="ARBA00022741"/>
    </source>
</evidence>
<evidence type="ECO:0000256" key="2">
    <source>
        <dbReference type="ARBA" id="ARBA00004871"/>
    </source>
</evidence>
<evidence type="ECO:0000256" key="11">
    <source>
        <dbReference type="HAMAP-Rule" id="MF_00109"/>
    </source>
</evidence>
<keyword evidence="9 11" id="KW-0057">Aromatic amino acid biosynthesis</keyword>
<evidence type="ECO:0000256" key="4">
    <source>
        <dbReference type="ARBA" id="ARBA00022605"/>
    </source>
</evidence>
<dbReference type="InterPro" id="IPR046346">
    <property type="entry name" value="Aminoacid_DH-like_N_sf"/>
</dbReference>
<keyword evidence="11" id="KW-0963">Cytoplasm</keyword>
<comment type="similarity">
    <text evidence="11">Belongs to the shikimate kinase family.</text>
</comment>
<comment type="function">
    <text evidence="11">Catalyzes the specific phosphorylation of the 3-hydroxyl group of shikimic acid using ATP as a cosubstrate.</text>
</comment>
<dbReference type="GO" id="GO:0009073">
    <property type="term" value="P:aromatic amino acid family biosynthetic process"/>
    <property type="evidence" value="ECO:0007669"/>
    <property type="project" value="UniProtKB-KW"/>
</dbReference>
<comment type="pathway">
    <text evidence="1 11">Metabolic intermediate biosynthesis; chorismate biosynthesis; chorismate from D-erythrose 4-phosphate and phosphoenolpyruvate: step 5/7.</text>
</comment>
<keyword evidence="8 11" id="KW-0067">ATP-binding</keyword>
<feature type="binding site" evidence="11">
    <location>
        <position position="293"/>
    </location>
    <ligand>
        <name>Mg(2+)</name>
        <dbReference type="ChEBI" id="CHEBI:18420"/>
    </ligand>
</feature>
<dbReference type="PANTHER" id="PTHR21089:SF1">
    <property type="entry name" value="BIFUNCTIONAL 3-DEHYDROQUINATE DEHYDRATASE_SHIKIMATE DEHYDROGENASE, CHLOROPLASTIC"/>
    <property type="match status" value="1"/>
</dbReference>
<protein>
    <recommendedName>
        <fullName evidence="3 11">Shikimate kinase</fullName>
        <shortName evidence="11">SK</shortName>
        <ecNumber evidence="3 11">2.7.1.71</ecNumber>
    </recommendedName>
</protein>
<dbReference type="GO" id="GO:0000287">
    <property type="term" value="F:magnesium ion binding"/>
    <property type="evidence" value="ECO:0007669"/>
    <property type="project" value="UniProtKB-UniRule"/>
</dbReference>
<dbReference type="InterPro" id="IPR023000">
    <property type="entry name" value="Shikimate_kinase_CS"/>
</dbReference>
<dbReference type="GO" id="GO:0004765">
    <property type="term" value="F:shikimate kinase activity"/>
    <property type="evidence" value="ECO:0007669"/>
    <property type="project" value="UniProtKB-UniRule"/>
</dbReference>
<dbReference type="Proteomes" id="UP000831562">
    <property type="component" value="Chromosome"/>
</dbReference>
<dbReference type="EC" id="2.7.1.71" evidence="3 11"/>
<sequence length="436" mass="46565">MSSKTVQQASSNPTAPLAPYGLIGKKLSHSWSAAIHEKLGSFPYQLHELSASELKGFLKDQPWRGLNVTIPYKKDACALADSASEDAQAVGAANTLVKDANGFIAANNTDVYGFEYLVKSLKVNLSQKKAIVFGAFGGAGQAICYALKKGDAYVVGVSRNPRVSSSFVDCAITYDQLKLHYDANLLVNATPVGMSPHAGVSPLSKEELAAFTSLQCVIDLIYNPLRSQLLLDAESLGILNANGLKMLVAQAAKASSLFLGQDVSGSQIENISRELHASKENIVLIGMPGVGKTSTGKALAKLLNRPWIDTDFLIKQKAHCEAATYLQTYGEAAFRRLEHEVIQEISGMSGAVISCGGGVVVTPSNYQLLRQNGKLVYLTRPLEELTIAGRPLSQSVGIQELAAERLPLYEAWADVTFSCLGSPEADAKGLLATAFK</sequence>
<gene>
    <name evidence="11" type="primary">aroK</name>
    <name evidence="13" type="ORF">M3I19_03645</name>
</gene>
<comment type="subunit">
    <text evidence="11">Monomer.</text>
</comment>
<dbReference type="GO" id="GO:0004764">
    <property type="term" value="F:shikimate 3-dehydrogenase (NADP+) activity"/>
    <property type="evidence" value="ECO:0007669"/>
    <property type="project" value="InterPro"/>
</dbReference>
<dbReference type="SUPFAM" id="SSF53223">
    <property type="entry name" value="Aminoacid dehydrogenase-like, N-terminal domain"/>
    <property type="match status" value="1"/>
</dbReference>
<comment type="cofactor">
    <cofactor evidence="11">
        <name>Mg(2+)</name>
        <dbReference type="ChEBI" id="CHEBI:18420"/>
    </cofactor>
    <text evidence="11">Binds 1 Mg(2+) ion per subunit.</text>
</comment>
<evidence type="ECO:0000313" key="13">
    <source>
        <dbReference type="EMBL" id="UQF78764.1"/>
    </source>
</evidence>
<dbReference type="InterPro" id="IPR031322">
    <property type="entry name" value="Shikimate/glucono_kinase"/>
</dbReference>
<feature type="binding site" evidence="11">
    <location>
        <position position="335"/>
    </location>
    <ligand>
        <name>substrate</name>
    </ligand>
</feature>
<dbReference type="GO" id="GO:0005524">
    <property type="term" value="F:ATP binding"/>
    <property type="evidence" value="ECO:0007669"/>
    <property type="project" value="UniProtKB-UniRule"/>
</dbReference>
<dbReference type="GO" id="GO:0050661">
    <property type="term" value="F:NADP binding"/>
    <property type="evidence" value="ECO:0007669"/>
    <property type="project" value="TreeGrafter"/>
</dbReference>
<evidence type="ECO:0000313" key="14">
    <source>
        <dbReference type="Proteomes" id="UP000831562"/>
    </source>
</evidence>
<dbReference type="CDD" id="cd00464">
    <property type="entry name" value="SK"/>
    <property type="match status" value="1"/>
</dbReference>
<feature type="domain" description="Shikimate dehydrogenase substrate binding N-terminal" evidence="12">
    <location>
        <begin position="22"/>
        <end position="96"/>
    </location>
</feature>
<dbReference type="AlphaFoldDB" id="A0A9E7AL19"/>
<dbReference type="GO" id="GO:0005829">
    <property type="term" value="C:cytosol"/>
    <property type="evidence" value="ECO:0007669"/>
    <property type="project" value="TreeGrafter"/>
</dbReference>
<dbReference type="Gene3D" id="3.40.50.10860">
    <property type="entry name" value="Leucine Dehydrogenase, chain A, domain 1"/>
    <property type="match status" value="1"/>
</dbReference>
<evidence type="ECO:0000256" key="9">
    <source>
        <dbReference type="ARBA" id="ARBA00023141"/>
    </source>
</evidence>
<comment type="pathway">
    <text evidence="2">Metabolic intermediate biosynthesis; chorismate biosynthesis; chorismate from D-erythrose 4-phosphate and phosphoenolpyruvate: step 4/7.</text>
</comment>
<dbReference type="CDD" id="cd01065">
    <property type="entry name" value="NAD_bind_Shikimate_DH"/>
    <property type="match status" value="1"/>
</dbReference>
<keyword evidence="11" id="KW-0460">Magnesium</keyword>
<feature type="binding site" evidence="11">
    <location>
        <position position="311"/>
    </location>
    <ligand>
        <name>substrate</name>
    </ligand>
</feature>
<name>A0A9E7AL19_9ACTN</name>
<evidence type="ECO:0000256" key="10">
    <source>
        <dbReference type="ARBA" id="ARBA00048567"/>
    </source>
</evidence>
<dbReference type="Pfam" id="PF08501">
    <property type="entry name" value="Shikimate_dh_N"/>
    <property type="match status" value="1"/>
</dbReference>
<dbReference type="InterPro" id="IPR027417">
    <property type="entry name" value="P-loop_NTPase"/>
</dbReference>
<dbReference type="GO" id="GO:0019632">
    <property type="term" value="P:shikimate metabolic process"/>
    <property type="evidence" value="ECO:0007669"/>
    <property type="project" value="TreeGrafter"/>
</dbReference>
<evidence type="ECO:0000259" key="12">
    <source>
        <dbReference type="Pfam" id="PF08501"/>
    </source>
</evidence>
<dbReference type="GO" id="GO:0008652">
    <property type="term" value="P:amino acid biosynthetic process"/>
    <property type="evidence" value="ECO:0007669"/>
    <property type="project" value="UniProtKB-KW"/>
</dbReference>
<comment type="catalytic activity">
    <reaction evidence="10 11">
        <text>shikimate + ATP = 3-phosphoshikimate + ADP + H(+)</text>
        <dbReference type="Rhea" id="RHEA:13121"/>
        <dbReference type="ChEBI" id="CHEBI:15378"/>
        <dbReference type="ChEBI" id="CHEBI:30616"/>
        <dbReference type="ChEBI" id="CHEBI:36208"/>
        <dbReference type="ChEBI" id="CHEBI:145989"/>
        <dbReference type="ChEBI" id="CHEBI:456216"/>
        <dbReference type="EC" id="2.7.1.71"/>
    </reaction>
</comment>
<dbReference type="Gene3D" id="3.40.50.300">
    <property type="entry name" value="P-loop containing nucleotide triphosphate hydrolases"/>
    <property type="match status" value="1"/>
</dbReference>
<dbReference type="InterPro" id="IPR013708">
    <property type="entry name" value="Shikimate_DH-bd_N"/>
</dbReference>
<organism evidence="13 14">
    <name type="scientific">Lancefieldella parvula</name>
    <dbReference type="NCBI Taxonomy" id="1382"/>
    <lineage>
        <taxon>Bacteria</taxon>
        <taxon>Bacillati</taxon>
        <taxon>Actinomycetota</taxon>
        <taxon>Coriobacteriia</taxon>
        <taxon>Coriobacteriales</taxon>
        <taxon>Atopobiaceae</taxon>
        <taxon>Lancefieldella</taxon>
    </lineage>
</organism>
<keyword evidence="6 11" id="KW-0547">Nucleotide-binding</keyword>
<evidence type="ECO:0000256" key="8">
    <source>
        <dbReference type="ARBA" id="ARBA00022840"/>
    </source>
</evidence>
<dbReference type="GO" id="GO:0009423">
    <property type="term" value="P:chorismate biosynthetic process"/>
    <property type="evidence" value="ECO:0007669"/>
    <property type="project" value="UniProtKB-UniRule"/>
</dbReference>
<feature type="binding site" evidence="11">
    <location>
        <position position="357"/>
    </location>
    <ligand>
        <name>substrate</name>
    </ligand>
</feature>
<keyword evidence="11" id="KW-0479">Metal-binding</keyword>
<dbReference type="PANTHER" id="PTHR21089">
    <property type="entry name" value="SHIKIMATE DEHYDROGENASE"/>
    <property type="match status" value="1"/>
</dbReference>
<dbReference type="PRINTS" id="PR01100">
    <property type="entry name" value="SHIKIMTKNASE"/>
</dbReference>
<dbReference type="InterPro" id="IPR000623">
    <property type="entry name" value="Shikimate_kinase/TSH1"/>
</dbReference>
<dbReference type="HAMAP" id="MF_00109">
    <property type="entry name" value="Shikimate_kinase"/>
    <property type="match status" value="1"/>
</dbReference>
<feature type="binding site" evidence="11">
    <location>
        <position position="390"/>
    </location>
    <ligand>
        <name>ATP</name>
        <dbReference type="ChEBI" id="CHEBI:30616"/>
    </ligand>
</feature>
<evidence type="ECO:0000256" key="3">
    <source>
        <dbReference type="ARBA" id="ARBA00012154"/>
    </source>
</evidence>
<dbReference type="SUPFAM" id="SSF52540">
    <property type="entry name" value="P-loop containing nucleoside triphosphate hydrolases"/>
    <property type="match status" value="1"/>
</dbReference>
<feature type="binding site" evidence="11">
    <location>
        <position position="405"/>
    </location>
    <ligand>
        <name>substrate</name>
    </ligand>
</feature>
<dbReference type="Pfam" id="PF01202">
    <property type="entry name" value="SKI"/>
    <property type="match status" value="1"/>
</dbReference>